<feature type="compositionally biased region" description="Polar residues" evidence="1">
    <location>
        <begin position="132"/>
        <end position="143"/>
    </location>
</feature>
<proteinExistence type="predicted"/>
<dbReference type="EMBL" id="JAPFFF010000017">
    <property type="protein sequence ID" value="KAK8863841.1"/>
    <property type="molecule type" value="Genomic_DNA"/>
</dbReference>
<feature type="region of interest" description="Disordered" evidence="1">
    <location>
        <begin position="132"/>
        <end position="153"/>
    </location>
</feature>
<dbReference type="Proteomes" id="UP001470230">
    <property type="component" value="Unassembled WGS sequence"/>
</dbReference>
<evidence type="ECO:0000256" key="1">
    <source>
        <dbReference type="SAM" id="MobiDB-lite"/>
    </source>
</evidence>
<sequence>MEVDIRKIRCGGWDSSHINVKVNGRWRYLYKPNKLRPLNVKEPIGFTDGYKPPQPAPSVTKYVQKQYLINNEFLNKNRTSMNIPVTGSTLTSSQVDKDHPVRKNFLINSAINKPKAPYTFFQKDKKQRLNQIDNDSNIPNQNNTDDDKNDLNQTINKNQTLNKYSTNIQPPPAMTNDNFQKIQEQNKTRVRIRRQSHNSYTEPTNEPDIQEDTYSDLTELTMTQSSFSTTLCESSLSLTMPPPSSSGKEDDPIYFLTEAQPQNAFNHAASSRSQRILLSDVVKPKVKKLKEKRNRSIDGYSKPLMTFKCMVRPQVDSSFRGDTSKLDGIFVESNLPDDVKNYFIEVKERQKRLQEEQQYQDYESNDYNYN</sequence>
<comment type="caution">
    <text evidence="2">The sequence shown here is derived from an EMBL/GenBank/DDBJ whole genome shotgun (WGS) entry which is preliminary data.</text>
</comment>
<gene>
    <name evidence="2" type="ORF">M9Y10_011532</name>
</gene>
<evidence type="ECO:0000313" key="3">
    <source>
        <dbReference type="Proteomes" id="UP001470230"/>
    </source>
</evidence>
<feature type="compositionally biased region" description="Polar residues" evidence="1">
    <location>
        <begin position="158"/>
        <end position="168"/>
    </location>
</feature>
<accession>A0ABR2IKU0</accession>
<feature type="region of interest" description="Disordered" evidence="1">
    <location>
        <begin position="158"/>
        <end position="177"/>
    </location>
</feature>
<name>A0ABR2IKU0_9EUKA</name>
<protein>
    <submittedName>
        <fullName evidence="2">Uncharacterized protein</fullName>
    </submittedName>
</protein>
<organism evidence="2 3">
    <name type="scientific">Tritrichomonas musculus</name>
    <dbReference type="NCBI Taxonomy" id="1915356"/>
    <lineage>
        <taxon>Eukaryota</taxon>
        <taxon>Metamonada</taxon>
        <taxon>Parabasalia</taxon>
        <taxon>Tritrichomonadida</taxon>
        <taxon>Tritrichomonadidae</taxon>
        <taxon>Tritrichomonas</taxon>
    </lineage>
</organism>
<keyword evidence="3" id="KW-1185">Reference proteome</keyword>
<reference evidence="2 3" key="1">
    <citation type="submission" date="2024-04" db="EMBL/GenBank/DDBJ databases">
        <title>Tritrichomonas musculus Genome.</title>
        <authorList>
            <person name="Alves-Ferreira E."/>
            <person name="Grigg M."/>
            <person name="Lorenzi H."/>
            <person name="Galac M."/>
        </authorList>
    </citation>
    <scope>NUCLEOTIDE SEQUENCE [LARGE SCALE GENOMIC DNA]</scope>
    <source>
        <strain evidence="2 3">EAF2021</strain>
    </source>
</reference>
<evidence type="ECO:0000313" key="2">
    <source>
        <dbReference type="EMBL" id="KAK8863841.1"/>
    </source>
</evidence>